<evidence type="ECO:0000313" key="1">
    <source>
        <dbReference type="EnsemblMetazoa" id="AATE013058-PA.1"/>
    </source>
</evidence>
<dbReference type="AlphaFoldDB" id="A0A182J7X0"/>
<dbReference type="EnsemblMetazoa" id="AATE013058-RA">
    <property type="protein sequence ID" value="AATE013058-PA.1"/>
    <property type="gene ID" value="AATE013058"/>
</dbReference>
<proteinExistence type="predicted"/>
<sequence>MPRQKRSPRGCLDDSRQQSGVVVVQHDGGRSRMKQVGRSISRGGRSCRRLHGDPDVASRRLRGLRDLVLEHAVRLTAAARLILPEAWRRRARLFDLHVAHGAGLLVAERRRLVAVLAAGTLLTC</sequence>
<name>A0A182J7X0_ANOAO</name>
<dbReference type="VEuPathDB" id="VectorBase:AATE013058"/>
<accession>A0A182J7X0</accession>
<protein>
    <submittedName>
        <fullName evidence="1">Uncharacterized protein</fullName>
    </submittedName>
</protein>
<organism evidence="1">
    <name type="scientific">Anopheles atroparvus</name>
    <name type="common">European mosquito</name>
    <dbReference type="NCBI Taxonomy" id="41427"/>
    <lineage>
        <taxon>Eukaryota</taxon>
        <taxon>Metazoa</taxon>
        <taxon>Ecdysozoa</taxon>
        <taxon>Arthropoda</taxon>
        <taxon>Hexapoda</taxon>
        <taxon>Insecta</taxon>
        <taxon>Pterygota</taxon>
        <taxon>Neoptera</taxon>
        <taxon>Endopterygota</taxon>
        <taxon>Diptera</taxon>
        <taxon>Nematocera</taxon>
        <taxon>Culicoidea</taxon>
        <taxon>Culicidae</taxon>
        <taxon>Anophelinae</taxon>
        <taxon>Anopheles</taxon>
    </lineage>
</organism>
<reference evidence="1" key="1">
    <citation type="submission" date="2022-08" db="UniProtKB">
        <authorList>
            <consortium name="EnsemblMetazoa"/>
        </authorList>
    </citation>
    <scope>IDENTIFICATION</scope>
    <source>
        <strain evidence="1">EBRO</strain>
    </source>
</reference>